<evidence type="ECO:0000256" key="1">
    <source>
        <dbReference type="SAM" id="MobiDB-lite"/>
    </source>
</evidence>
<feature type="signal peptide" evidence="2">
    <location>
        <begin position="1"/>
        <end position="30"/>
    </location>
</feature>
<feature type="region of interest" description="Disordered" evidence="1">
    <location>
        <begin position="128"/>
        <end position="151"/>
    </location>
</feature>
<accession>A0A1V2GV20</accession>
<feature type="compositionally biased region" description="Low complexity" evidence="1">
    <location>
        <begin position="135"/>
        <end position="151"/>
    </location>
</feature>
<name>A0A1V2GV20_9PROT</name>
<evidence type="ECO:0000313" key="3">
    <source>
        <dbReference type="EMBL" id="ONG46051.1"/>
    </source>
</evidence>
<reference evidence="3 4" key="1">
    <citation type="submission" date="2016-10" db="EMBL/GenBank/DDBJ databases">
        <title>Draft Genome sequence of Roseomonas sp. strain M3.</title>
        <authorList>
            <person name="Subhash Y."/>
            <person name="Lee S."/>
        </authorList>
    </citation>
    <scope>NUCLEOTIDE SEQUENCE [LARGE SCALE GENOMIC DNA]</scope>
    <source>
        <strain evidence="3 4">M3</strain>
    </source>
</reference>
<dbReference type="EMBL" id="MLCO01000330">
    <property type="protein sequence ID" value="ONG46051.1"/>
    <property type="molecule type" value="Genomic_DNA"/>
</dbReference>
<protein>
    <submittedName>
        <fullName evidence="3">Uncharacterized protein</fullName>
    </submittedName>
</protein>
<feature type="chain" id="PRO_5010717648" evidence="2">
    <location>
        <begin position="31"/>
        <end position="151"/>
    </location>
</feature>
<dbReference type="Proteomes" id="UP000188879">
    <property type="component" value="Unassembled WGS sequence"/>
</dbReference>
<keyword evidence="4" id="KW-1185">Reference proteome</keyword>
<organism evidence="3 4">
    <name type="scientific">Teichococcus deserti</name>
    <dbReference type="NCBI Taxonomy" id="1817963"/>
    <lineage>
        <taxon>Bacteria</taxon>
        <taxon>Pseudomonadati</taxon>
        <taxon>Pseudomonadota</taxon>
        <taxon>Alphaproteobacteria</taxon>
        <taxon>Acetobacterales</taxon>
        <taxon>Roseomonadaceae</taxon>
        <taxon>Roseomonas</taxon>
    </lineage>
</organism>
<dbReference type="AlphaFoldDB" id="A0A1V2GV20"/>
<comment type="caution">
    <text evidence="3">The sequence shown here is derived from an EMBL/GenBank/DDBJ whole genome shotgun (WGS) entry which is preliminary data.</text>
</comment>
<evidence type="ECO:0000256" key="2">
    <source>
        <dbReference type="SAM" id="SignalP"/>
    </source>
</evidence>
<feature type="region of interest" description="Disordered" evidence="1">
    <location>
        <begin position="53"/>
        <end position="72"/>
    </location>
</feature>
<keyword evidence="2" id="KW-0732">Signal</keyword>
<sequence length="151" mass="13869">MRRFYAPSGALTSTSFAILASLLLAGPARAQGQTPLRSIAVPAEAGIVIPPRGQERPRLVAPPSAAASVAPGGASGALAGGALAGGAVAEAAAPVILAPAAGMGLAAPLGIGLPLVAAALLGTGAVGGGSGGSSGASTTSSSGGAPARTSR</sequence>
<proteinExistence type="predicted"/>
<feature type="compositionally biased region" description="Low complexity" evidence="1">
    <location>
        <begin position="59"/>
        <end position="72"/>
    </location>
</feature>
<gene>
    <name evidence="3" type="ORF">BKE38_25815</name>
</gene>
<evidence type="ECO:0000313" key="4">
    <source>
        <dbReference type="Proteomes" id="UP000188879"/>
    </source>
</evidence>